<feature type="binding site" evidence="2">
    <location>
        <position position="505"/>
    </location>
    <ligand>
        <name>Mn(2+)</name>
        <dbReference type="ChEBI" id="CHEBI:29035"/>
        <label>2</label>
    </ligand>
</feature>
<dbReference type="PIRSF" id="PIRSF026583">
    <property type="entry name" value="YybT"/>
    <property type="match status" value="1"/>
</dbReference>
<keyword evidence="1" id="KW-0378">Hydrolase</keyword>
<comment type="cofactor">
    <cofactor evidence="2">
        <name>Mn(2+)</name>
        <dbReference type="ChEBI" id="CHEBI:29035"/>
    </cofactor>
    <text evidence="2">For phosphodiesterase activity, probably binds 2 Mn(2+) per subunit.</text>
</comment>
<comment type="catalytic activity">
    <reaction evidence="1">
        <text>3',3'-c-di-AMP + H2O = 5'-O-phosphonoadenylyl-(3'-&gt;5')-adenosine + H(+)</text>
        <dbReference type="Rhea" id="RHEA:54420"/>
        <dbReference type="ChEBI" id="CHEBI:15377"/>
        <dbReference type="ChEBI" id="CHEBI:15378"/>
        <dbReference type="ChEBI" id="CHEBI:71500"/>
        <dbReference type="ChEBI" id="CHEBI:138171"/>
    </reaction>
</comment>
<dbReference type="Gene3D" id="3.90.1640.10">
    <property type="entry name" value="inorganic pyrophosphatase (n-terminal core)"/>
    <property type="match status" value="1"/>
</dbReference>
<dbReference type="GeneID" id="98660953"/>
<dbReference type="InterPro" id="IPR001667">
    <property type="entry name" value="DDH_dom"/>
</dbReference>
<dbReference type="Gene3D" id="3.10.310.30">
    <property type="match status" value="1"/>
</dbReference>
<feature type="binding site" evidence="2">
    <location>
        <position position="357"/>
    </location>
    <ligand>
        <name>Mn(2+)</name>
        <dbReference type="ChEBI" id="CHEBI:29035"/>
        <label>1</label>
    </ligand>
</feature>
<comment type="similarity">
    <text evidence="1">Belongs to the GdpP/PdeA phosphodiesterase family.</text>
</comment>
<evidence type="ECO:0000256" key="1">
    <source>
        <dbReference type="PIRNR" id="PIRNR026583"/>
    </source>
</evidence>
<feature type="binding site" evidence="2">
    <location>
        <position position="426"/>
    </location>
    <ligand>
        <name>Mn(2+)</name>
        <dbReference type="ChEBI" id="CHEBI:29035"/>
        <label>1</label>
    </ligand>
</feature>
<keyword evidence="5" id="KW-1185">Reference proteome</keyword>
<accession>A0AAW4VVW9</accession>
<dbReference type="Pfam" id="PF13188">
    <property type="entry name" value="PAS_8"/>
    <property type="match status" value="1"/>
</dbReference>
<dbReference type="PANTHER" id="PTHR47618:SF2">
    <property type="entry name" value="CYCLIC-DI-AMP PHOSPHODIESTERASE GDPP"/>
    <property type="match status" value="1"/>
</dbReference>
<feature type="binding site" evidence="2">
    <location>
        <position position="450"/>
    </location>
    <ligand>
        <name>Mn(2+)</name>
        <dbReference type="ChEBI" id="CHEBI:29035"/>
        <label>2</label>
    </ligand>
</feature>
<dbReference type="SUPFAM" id="SSF64182">
    <property type="entry name" value="DHH phosphoesterases"/>
    <property type="match status" value="1"/>
</dbReference>
<evidence type="ECO:0000259" key="3">
    <source>
        <dbReference type="PROSITE" id="PS50887"/>
    </source>
</evidence>
<dbReference type="FunFam" id="3.90.1640.10:FF:000002">
    <property type="entry name" value="Cyclic-di-AMP phosphodiesterase"/>
    <property type="match status" value="1"/>
</dbReference>
<dbReference type="InterPro" id="IPR051319">
    <property type="entry name" value="Oligoribo/pAp-PDE_c-di-AMP_PDE"/>
</dbReference>
<dbReference type="GO" id="GO:0016787">
    <property type="term" value="F:hydrolase activity"/>
    <property type="evidence" value="ECO:0007669"/>
    <property type="project" value="UniProtKB-UniRule"/>
</dbReference>
<comment type="function">
    <text evidence="1">Has phosphodiesterase (PDE) activity against cyclic-di-AMP (c-di-AMP).</text>
</comment>
<evidence type="ECO:0000256" key="2">
    <source>
        <dbReference type="PIRSR" id="PIRSR026583-50"/>
    </source>
</evidence>
<gene>
    <name evidence="4" type="ORF">LKD22_03065</name>
</gene>
<dbReference type="PANTHER" id="PTHR47618">
    <property type="entry name" value="BIFUNCTIONAL OLIGORIBONUCLEASE AND PAP PHOSPHATASE NRNA"/>
    <property type="match status" value="1"/>
</dbReference>
<evidence type="ECO:0000313" key="5">
    <source>
        <dbReference type="Proteomes" id="UP001298753"/>
    </source>
</evidence>
<dbReference type="InterPro" id="IPR000160">
    <property type="entry name" value="GGDEF_dom"/>
</dbReference>
<sequence length="666" mass="72649">MKKRLQKMLAPNSVMFYVLFFLFAVVGLYFSRVYGAAGIVVCIILRIVSLRTNAARQRQVQELMNNIEVDGGEIRPAVTRSPLPTAVALATTGEIVWANDAFAEISGRGTAVSGVRMGEIAPTFETGWLIKGQTAFPGELGIGKRQYHVFGSLVQSGAGQLMMLHFIDCTEFVRLRDAAETTRPAIAVIAIDNYEDLVKNTTDSEKSDILAGIDKRLFAWVKDSSAVLRRYDRDKYIFVIESAELDKLVARKFSVLQEVREIENHEGVVATLSIGIGRDGETLAESYQFAGLAIDMALSRGGDQAVIKNKFNFAFFGGLSEEVEKRTKVKSRVVANALSQLIRDSSQVLVMGHKNSDMDAIGAAAGMVCAARVKGRPVHIVVDRQHTMASDLIERLETQSEYKGVFISAEDAMIACDFNTLLIVVDVNRPGYVESAALLESINKIAVIDHHRRAADYIENAVVSLHEPYASSASELVSELLQYLVPTSGILTCEAEAMLAGIYLDTKGFSTRTGVRTFEAAAYLRRAGAESSDVKRLFQSSFDQYMERQKLISSARDCGQGVIFAITGEEVDRIAAAQAADELLSIIGTHASVVAFRSGNDMAVSARAAGHVNVQLLMERLGGGGNHSAAGAQLKNTTPEEADKLITDAIRGYFDDQRTEKQDDNK</sequence>
<dbReference type="Pfam" id="PF02272">
    <property type="entry name" value="DHHA1"/>
    <property type="match status" value="1"/>
</dbReference>
<dbReference type="InterPro" id="IPR014528">
    <property type="entry name" value="GdpP/PdeA"/>
</dbReference>
<dbReference type="InterPro" id="IPR000014">
    <property type="entry name" value="PAS"/>
</dbReference>
<dbReference type="Pfam" id="PF24898">
    <property type="entry name" value="GGDEF_GdpP"/>
    <property type="match status" value="1"/>
</dbReference>
<keyword evidence="2" id="KW-0464">Manganese</keyword>
<dbReference type="GO" id="GO:0046872">
    <property type="term" value="F:metal ion binding"/>
    <property type="evidence" value="ECO:0007669"/>
    <property type="project" value="UniProtKB-KW"/>
</dbReference>
<dbReference type="InterPro" id="IPR038763">
    <property type="entry name" value="DHH_sf"/>
</dbReference>
<dbReference type="Proteomes" id="UP001298753">
    <property type="component" value="Unassembled WGS sequence"/>
</dbReference>
<dbReference type="AlphaFoldDB" id="A0AAW4VVW9"/>
<dbReference type="PROSITE" id="PS50887">
    <property type="entry name" value="GGDEF"/>
    <property type="match status" value="1"/>
</dbReference>
<dbReference type="GO" id="GO:0005886">
    <property type="term" value="C:plasma membrane"/>
    <property type="evidence" value="ECO:0007669"/>
    <property type="project" value="UniProtKB-SubCell"/>
</dbReference>
<dbReference type="InterPro" id="IPR003156">
    <property type="entry name" value="DHHA1_dom"/>
</dbReference>
<dbReference type="RefSeq" id="WP_227600200.1">
    <property type="nucleotide sequence ID" value="NZ_JAJEPX010000005.1"/>
</dbReference>
<dbReference type="GO" id="GO:0003676">
    <property type="term" value="F:nucleic acid binding"/>
    <property type="evidence" value="ECO:0007669"/>
    <property type="project" value="UniProtKB-UniRule"/>
</dbReference>
<keyword evidence="1" id="KW-1003">Cell membrane</keyword>
<proteinExistence type="inferred from homology"/>
<protein>
    <recommendedName>
        <fullName evidence="1">Cyclic-di-AMP phosphodiesterase</fullName>
        <ecNumber evidence="1">3.1.4.-</ecNumber>
    </recommendedName>
</protein>
<comment type="caution">
    <text evidence="4">The sequence shown here is derived from an EMBL/GenBank/DDBJ whole genome shotgun (WGS) entry which is preliminary data.</text>
</comment>
<feature type="binding site" evidence="2">
    <location>
        <position position="426"/>
    </location>
    <ligand>
        <name>Mn(2+)</name>
        <dbReference type="ChEBI" id="CHEBI:29035"/>
        <label>2</label>
    </ligand>
</feature>
<dbReference type="EMBL" id="JAJEPX010000005">
    <property type="protein sequence ID" value="MCC2176119.1"/>
    <property type="molecule type" value="Genomic_DNA"/>
</dbReference>
<organism evidence="4 5">
    <name type="scientific">Agathobaculum butyriciproducens</name>
    <dbReference type="NCBI Taxonomy" id="1628085"/>
    <lineage>
        <taxon>Bacteria</taxon>
        <taxon>Bacillati</taxon>
        <taxon>Bacillota</taxon>
        <taxon>Clostridia</taxon>
        <taxon>Eubacteriales</taxon>
        <taxon>Butyricicoccaceae</taxon>
        <taxon>Agathobaculum</taxon>
    </lineage>
</organism>
<feature type="binding site" evidence="2">
    <location>
        <position position="359"/>
    </location>
    <ligand>
        <name>Mn(2+)</name>
        <dbReference type="ChEBI" id="CHEBI:29035"/>
        <label>2</label>
    </ligand>
</feature>
<name>A0AAW4VVW9_9FIRM</name>
<reference evidence="4 5" key="1">
    <citation type="submission" date="2021-10" db="EMBL/GenBank/DDBJ databases">
        <title>Anaerobic single-cell dispensing facilitates the cultivation of human gut bacteria.</title>
        <authorList>
            <person name="Afrizal A."/>
        </authorList>
    </citation>
    <scope>NUCLEOTIDE SEQUENCE [LARGE SCALE GENOMIC DNA]</scope>
    <source>
        <strain evidence="4 5">CLA-AA-H270</strain>
    </source>
</reference>
<keyword evidence="2" id="KW-0479">Metal-binding</keyword>
<keyword evidence="1" id="KW-0472">Membrane</keyword>
<evidence type="ECO:0000313" key="4">
    <source>
        <dbReference type="EMBL" id="MCC2176119.1"/>
    </source>
</evidence>
<feature type="binding site" evidence="2">
    <location>
        <position position="353"/>
    </location>
    <ligand>
        <name>Mn(2+)</name>
        <dbReference type="ChEBI" id="CHEBI:29035"/>
        <label>1</label>
    </ligand>
</feature>
<dbReference type="SMART" id="SM00267">
    <property type="entry name" value="GGDEF"/>
    <property type="match status" value="1"/>
</dbReference>
<comment type="subcellular location">
    <subcellularLocation>
        <location evidence="1">Cell membrane</location>
    </subcellularLocation>
</comment>
<feature type="domain" description="GGDEF" evidence="3">
    <location>
        <begin position="182"/>
        <end position="310"/>
    </location>
</feature>
<dbReference type="Pfam" id="PF01368">
    <property type="entry name" value="DHH"/>
    <property type="match status" value="1"/>
</dbReference>
<dbReference type="EC" id="3.1.4.-" evidence="1"/>